<dbReference type="Proteomes" id="UP000325577">
    <property type="component" value="Linkage Group LG19"/>
</dbReference>
<feature type="compositionally biased region" description="Polar residues" evidence="1">
    <location>
        <begin position="1"/>
        <end position="14"/>
    </location>
</feature>
<gene>
    <name evidence="2" type="ORF">F0562_032589</name>
</gene>
<evidence type="ECO:0000313" key="3">
    <source>
        <dbReference type="Proteomes" id="UP000325577"/>
    </source>
</evidence>
<protein>
    <submittedName>
        <fullName evidence="2">Uncharacterized protein</fullName>
    </submittedName>
</protein>
<feature type="compositionally biased region" description="Polar residues" evidence="1">
    <location>
        <begin position="148"/>
        <end position="167"/>
    </location>
</feature>
<organism evidence="2 3">
    <name type="scientific">Nyssa sinensis</name>
    <dbReference type="NCBI Taxonomy" id="561372"/>
    <lineage>
        <taxon>Eukaryota</taxon>
        <taxon>Viridiplantae</taxon>
        <taxon>Streptophyta</taxon>
        <taxon>Embryophyta</taxon>
        <taxon>Tracheophyta</taxon>
        <taxon>Spermatophyta</taxon>
        <taxon>Magnoliopsida</taxon>
        <taxon>eudicotyledons</taxon>
        <taxon>Gunneridae</taxon>
        <taxon>Pentapetalae</taxon>
        <taxon>asterids</taxon>
        <taxon>Cornales</taxon>
        <taxon>Nyssaceae</taxon>
        <taxon>Nyssa</taxon>
    </lineage>
</organism>
<proteinExistence type="predicted"/>
<evidence type="ECO:0000313" key="2">
    <source>
        <dbReference type="EMBL" id="KAA8532595.1"/>
    </source>
</evidence>
<accession>A0A5J5AN95</accession>
<feature type="region of interest" description="Disordered" evidence="1">
    <location>
        <begin position="1"/>
        <end position="32"/>
    </location>
</feature>
<dbReference type="AlphaFoldDB" id="A0A5J5AN95"/>
<feature type="compositionally biased region" description="Basic and acidic residues" evidence="1">
    <location>
        <begin position="57"/>
        <end position="79"/>
    </location>
</feature>
<feature type="compositionally biased region" description="Basic and acidic residues" evidence="1">
    <location>
        <begin position="15"/>
        <end position="24"/>
    </location>
</feature>
<feature type="region of interest" description="Disordered" evidence="1">
    <location>
        <begin position="49"/>
        <end position="123"/>
    </location>
</feature>
<evidence type="ECO:0000256" key="1">
    <source>
        <dbReference type="SAM" id="MobiDB-lite"/>
    </source>
</evidence>
<keyword evidence="3" id="KW-1185">Reference proteome</keyword>
<feature type="region of interest" description="Disordered" evidence="1">
    <location>
        <begin position="140"/>
        <end position="169"/>
    </location>
</feature>
<dbReference type="EMBL" id="CM018042">
    <property type="protein sequence ID" value="KAA8532595.1"/>
    <property type="molecule type" value="Genomic_DNA"/>
</dbReference>
<reference evidence="2 3" key="1">
    <citation type="submission" date="2019-09" db="EMBL/GenBank/DDBJ databases">
        <title>A chromosome-level genome assembly of the Chinese tupelo Nyssa sinensis.</title>
        <authorList>
            <person name="Yang X."/>
            <person name="Kang M."/>
            <person name="Yang Y."/>
            <person name="Xiong H."/>
            <person name="Wang M."/>
            <person name="Zhang Z."/>
            <person name="Wang Z."/>
            <person name="Wu H."/>
            <person name="Ma T."/>
            <person name="Liu J."/>
            <person name="Xi Z."/>
        </authorList>
    </citation>
    <scope>NUCLEOTIDE SEQUENCE [LARGE SCALE GENOMIC DNA]</scope>
    <source>
        <strain evidence="2">J267</strain>
        <tissue evidence="2">Leaf</tissue>
    </source>
</reference>
<sequence length="265" mass="28559">MKPQSNGGLTNSKSPDNHQRPDKGKGKKIGGLCVQKTLKPSGRCYEENGIVISQGGVEDKSLNDTSGENKDTEPKRAEPPENTCKGNKILIDNGDVQAETSTDESSDQGDEKSNISASPVKSNKGKGICNCSFINGSGNERSPGKNISIPNIDSSEQVGSSGNGDSRTVTENRIEQTESFGHQEEINHQVFEHYGYGETQNMEDEMGGLDHLENICNWMQTGAYYKPPNNLQCSSHGSGQPRWKGVSSLAVRSGFEGSEGTLVNF</sequence>
<name>A0A5J5AN95_9ASTE</name>